<gene>
    <name evidence="4" type="ORF">GCM10007096_32160</name>
</gene>
<dbReference type="InterPro" id="IPR011055">
    <property type="entry name" value="Dup_hybrid_motif"/>
</dbReference>
<dbReference type="InterPro" id="IPR016047">
    <property type="entry name" value="M23ase_b-sheet_dom"/>
</dbReference>
<keyword evidence="5" id="KW-1185">Reference proteome</keyword>
<evidence type="ECO:0000256" key="1">
    <source>
        <dbReference type="SAM" id="MobiDB-lite"/>
    </source>
</evidence>
<accession>A0A8J3EN85</accession>
<feature type="region of interest" description="Disordered" evidence="1">
    <location>
        <begin position="1"/>
        <end position="44"/>
    </location>
</feature>
<dbReference type="CDD" id="cd12797">
    <property type="entry name" value="M23_peptidase"/>
    <property type="match status" value="1"/>
</dbReference>
<dbReference type="PANTHER" id="PTHR21666:SF274">
    <property type="entry name" value="STAGE IV SPORULATION PROTEIN FA"/>
    <property type="match status" value="1"/>
</dbReference>
<organism evidence="4 5">
    <name type="scientific">Pullulanibacillus pueri</name>
    <dbReference type="NCBI Taxonomy" id="1437324"/>
    <lineage>
        <taxon>Bacteria</taxon>
        <taxon>Bacillati</taxon>
        <taxon>Bacillota</taxon>
        <taxon>Bacilli</taxon>
        <taxon>Bacillales</taxon>
        <taxon>Sporolactobacillaceae</taxon>
        <taxon>Pullulanibacillus</taxon>
    </lineage>
</organism>
<evidence type="ECO:0000313" key="4">
    <source>
        <dbReference type="EMBL" id="GGH85838.1"/>
    </source>
</evidence>
<comment type="caution">
    <text evidence="4">The sequence shown here is derived from an EMBL/GenBank/DDBJ whole genome shotgun (WGS) entry which is preliminary data.</text>
</comment>
<reference evidence="4" key="2">
    <citation type="submission" date="2020-09" db="EMBL/GenBank/DDBJ databases">
        <authorList>
            <person name="Sun Q."/>
            <person name="Zhou Y."/>
        </authorList>
    </citation>
    <scope>NUCLEOTIDE SEQUENCE</scope>
    <source>
        <strain evidence="4">CGMCC 1.12777</strain>
    </source>
</reference>
<evidence type="ECO:0000313" key="5">
    <source>
        <dbReference type="Proteomes" id="UP000656813"/>
    </source>
</evidence>
<protein>
    <submittedName>
        <fullName evidence="4">Stage IV sporulation protein FA</fullName>
    </submittedName>
</protein>
<dbReference type="GO" id="GO:0004222">
    <property type="term" value="F:metalloendopeptidase activity"/>
    <property type="evidence" value="ECO:0007669"/>
    <property type="project" value="TreeGrafter"/>
</dbReference>
<dbReference type="Pfam" id="PF01551">
    <property type="entry name" value="Peptidase_M23"/>
    <property type="match status" value="1"/>
</dbReference>
<dbReference type="InterPro" id="IPR050570">
    <property type="entry name" value="Cell_wall_metabolism_enzyme"/>
</dbReference>
<keyword evidence="2" id="KW-0472">Membrane</keyword>
<keyword evidence="2" id="KW-0812">Transmembrane</keyword>
<sequence length="252" mass="27858">MNEINEIKRRHKLRTRQMNTKQRQPTGNAPSGRHDHSNLPQSPSSGHPLFNMNLFIIKCFVAAILVLGGALMYKTHVFADYPSAKQLVQKTLTKEMNFTVVSGWYEKMFGEPLAFLPMNQKDGKTEVTSKQKGNQDFAVPVSGTVTEQFSTAKKGVTYRTQSNAVVEAVSSGIVISVGKKDDIGKTVVVQHEDGKESWYGKLKSVDVKQYDTVKKGQKIGTVTADASGDNGTFYFALKNGDKFVDPIQVIAH</sequence>
<evidence type="ECO:0000259" key="3">
    <source>
        <dbReference type="Pfam" id="PF01551"/>
    </source>
</evidence>
<proteinExistence type="predicted"/>
<dbReference type="SUPFAM" id="SSF51261">
    <property type="entry name" value="Duplicated hybrid motif"/>
    <property type="match status" value="1"/>
</dbReference>
<name>A0A8J3EN85_9BACL</name>
<dbReference type="PANTHER" id="PTHR21666">
    <property type="entry name" value="PEPTIDASE-RELATED"/>
    <property type="match status" value="1"/>
</dbReference>
<dbReference type="RefSeq" id="WP_188498403.1">
    <property type="nucleotide sequence ID" value="NZ_BMFV01000028.1"/>
</dbReference>
<evidence type="ECO:0000256" key="2">
    <source>
        <dbReference type="SAM" id="Phobius"/>
    </source>
</evidence>
<dbReference type="Proteomes" id="UP000656813">
    <property type="component" value="Unassembled WGS sequence"/>
</dbReference>
<dbReference type="Gene3D" id="2.70.70.10">
    <property type="entry name" value="Glucose Permease (Domain IIA)"/>
    <property type="match status" value="1"/>
</dbReference>
<feature type="compositionally biased region" description="Polar residues" evidence="1">
    <location>
        <begin position="16"/>
        <end position="29"/>
    </location>
</feature>
<reference evidence="4" key="1">
    <citation type="journal article" date="2014" name="Int. J. Syst. Evol. Microbiol.">
        <title>Complete genome sequence of Corynebacterium casei LMG S-19264T (=DSM 44701T), isolated from a smear-ripened cheese.</title>
        <authorList>
            <consortium name="US DOE Joint Genome Institute (JGI-PGF)"/>
            <person name="Walter F."/>
            <person name="Albersmeier A."/>
            <person name="Kalinowski J."/>
            <person name="Ruckert C."/>
        </authorList>
    </citation>
    <scope>NUCLEOTIDE SEQUENCE</scope>
    <source>
        <strain evidence="4">CGMCC 1.12777</strain>
    </source>
</reference>
<dbReference type="AlphaFoldDB" id="A0A8J3EN85"/>
<feature type="transmembrane region" description="Helical" evidence="2">
    <location>
        <begin position="52"/>
        <end position="73"/>
    </location>
</feature>
<keyword evidence="2" id="KW-1133">Transmembrane helix</keyword>
<feature type="domain" description="M23ase beta-sheet core" evidence="3">
    <location>
        <begin position="153"/>
        <end position="246"/>
    </location>
</feature>
<dbReference type="EMBL" id="BMFV01000028">
    <property type="protein sequence ID" value="GGH85838.1"/>
    <property type="molecule type" value="Genomic_DNA"/>
</dbReference>